<comment type="caution">
    <text evidence="1">The sequence shown here is derived from an EMBL/GenBank/DDBJ whole genome shotgun (WGS) entry which is preliminary data.</text>
</comment>
<protein>
    <submittedName>
        <fullName evidence="1">Uncharacterized protein</fullName>
    </submittedName>
</protein>
<dbReference type="AlphaFoldDB" id="A0A7C2TGY2"/>
<accession>A0A7C2TGY2</accession>
<dbReference type="EMBL" id="DSDS01000044">
    <property type="protein sequence ID" value="HET97487.1"/>
    <property type="molecule type" value="Genomic_DNA"/>
</dbReference>
<evidence type="ECO:0000313" key="1">
    <source>
        <dbReference type="EMBL" id="HET97487.1"/>
    </source>
</evidence>
<proteinExistence type="predicted"/>
<sequence>MKISEVPNDTGITEGGREIRYAVDESGLYSPVGSTGWEPVNIANSLAWEKIRQEVAATVTAIESGRLSPLAYYMALNQMDSALLAGYAGISRWRVRLHLKPFFFRRLNSKALARYADLFNINPDDLRRGKLFPPSYPPIITEPSR</sequence>
<gene>
    <name evidence="1" type="ORF">ENN98_02035</name>
</gene>
<dbReference type="Proteomes" id="UP000885986">
    <property type="component" value="Unassembled WGS sequence"/>
</dbReference>
<name>A0A7C2TGY2_9BACT</name>
<reference evidence="1" key="1">
    <citation type="journal article" date="2020" name="mSystems">
        <title>Genome- and Community-Level Interaction Insights into Carbon Utilization and Element Cycling Functions of Hydrothermarchaeota in Hydrothermal Sediment.</title>
        <authorList>
            <person name="Zhou Z."/>
            <person name="Liu Y."/>
            <person name="Xu W."/>
            <person name="Pan J."/>
            <person name="Luo Z.H."/>
            <person name="Li M."/>
        </authorList>
    </citation>
    <scope>NUCLEOTIDE SEQUENCE [LARGE SCALE GENOMIC DNA]</scope>
    <source>
        <strain evidence="1">SpSt-1224</strain>
    </source>
</reference>
<organism evidence="1">
    <name type="scientific">Desulfurivibrio alkaliphilus</name>
    <dbReference type="NCBI Taxonomy" id="427923"/>
    <lineage>
        <taxon>Bacteria</taxon>
        <taxon>Pseudomonadati</taxon>
        <taxon>Thermodesulfobacteriota</taxon>
        <taxon>Desulfobulbia</taxon>
        <taxon>Desulfobulbales</taxon>
        <taxon>Desulfobulbaceae</taxon>
        <taxon>Desulfurivibrio</taxon>
    </lineage>
</organism>